<dbReference type="EMBL" id="BAAAVV010000006">
    <property type="protein sequence ID" value="GAA3172752.1"/>
    <property type="molecule type" value="Genomic_DNA"/>
</dbReference>
<gene>
    <name evidence="2" type="ORF">GCM10010531_27850</name>
</gene>
<name>A0ABP6PAM8_9ACTN</name>
<evidence type="ECO:0000313" key="2">
    <source>
        <dbReference type="EMBL" id="GAA3172752.1"/>
    </source>
</evidence>
<dbReference type="Gene3D" id="1.10.10.10">
    <property type="entry name" value="Winged helix-like DNA-binding domain superfamily/Winged helix DNA-binding domain"/>
    <property type="match status" value="1"/>
</dbReference>
<protein>
    <recommendedName>
        <fullName evidence="1">Helix-turn-helix domain-containing protein</fullName>
    </recommendedName>
</protein>
<dbReference type="RefSeq" id="WP_344689534.1">
    <property type="nucleotide sequence ID" value="NZ_BAAAVV010000006.1"/>
</dbReference>
<accession>A0ABP6PAM8</accession>
<evidence type="ECO:0000259" key="1">
    <source>
        <dbReference type="Pfam" id="PF12728"/>
    </source>
</evidence>
<feature type="domain" description="Helix-turn-helix" evidence="1">
    <location>
        <begin position="10"/>
        <end position="58"/>
    </location>
</feature>
<comment type="caution">
    <text evidence="2">The sequence shown here is derived from an EMBL/GenBank/DDBJ whole genome shotgun (WGS) entry which is preliminary data.</text>
</comment>
<sequence>MEQRNPLAATPEVAAYLGVPVQTLYVWRTKSEGPRAVRVGKHLRYRWSDVDAWIESQSDRPRVGAA</sequence>
<organism evidence="2 3">
    <name type="scientific">Blastococcus jejuensis</name>
    <dbReference type="NCBI Taxonomy" id="351224"/>
    <lineage>
        <taxon>Bacteria</taxon>
        <taxon>Bacillati</taxon>
        <taxon>Actinomycetota</taxon>
        <taxon>Actinomycetes</taxon>
        <taxon>Geodermatophilales</taxon>
        <taxon>Geodermatophilaceae</taxon>
        <taxon>Blastococcus</taxon>
    </lineage>
</organism>
<dbReference type="NCBIfam" id="TIGR01764">
    <property type="entry name" value="excise"/>
    <property type="match status" value="1"/>
</dbReference>
<dbReference type="InterPro" id="IPR036388">
    <property type="entry name" value="WH-like_DNA-bd_sf"/>
</dbReference>
<keyword evidence="3" id="KW-1185">Reference proteome</keyword>
<proteinExistence type="predicted"/>
<dbReference type="Pfam" id="PF12728">
    <property type="entry name" value="HTH_17"/>
    <property type="match status" value="1"/>
</dbReference>
<dbReference type="InterPro" id="IPR009061">
    <property type="entry name" value="DNA-bd_dom_put_sf"/>
</dbReference>
<dbReference type="InterPro" id="IPR041657">
    <property type="entry name" value="HTH_17"/>
</dbReference>
<evidence type="ECO:0000313" key="3">
    <source>
        <dbReference type="Proteomes" id="UP001499924"/>
    </source>
</evidence>
<reference evidence="3" key="1">
    <citation type="journal article" date="2019" name="Int. J. Syst. Evol. Microbiol.">
        <title>The Global Catalogue of Microorganisms (GCM) 10K type strain sequencing project: providing services to taxonomists for standard genome sequencing and annotation.</title>
        <authorList>
            <consortium name="The Broad Institute Genomics Platform"/>
            <consortium name="The Broad Institute Genome Sequencing Center for Infectious Disease"/>
            <person name="Wu L."/>
            <person name="Ma J."/>
        </authorList>
    </citation>
    <scope>NUCLEOTIDE SEQUENCE [LARGE SCALE GENOMIC DNA]</scope>
    <source>
        <strain evidence="3">JCM 15614</strain>
    </source>
</reference>
<dbReference type="SUPFAM" id="SSF46955">
    <property type="entry name" value="Putative DNA-binding domain"/>
    <property type="match status" value="1"/>
</dbReference>
<dbReference type="InterPro" id="IPR010093">
    <property type="entry name" value="SinI_DNA-bd"/>
</dbReference>
<dbReference type="Proteomes" id="UP001499924">
    <property type="component" value="Unassembled WGS sequence"/>
</dbReference>